<accession>A0A8T8BZM8</accession>
<dbReference type="EMBL" id="CP047260">
    <property type="protein sequence ID" value="QHE96872.1"/>
    <property type="molecule type" value="Genomic_DNA"/>
</dbReference>
<name>A0A8T8BZM8_PSEYM</name>
<proteinExistence type="predicted"/>
<dbReference type="Proteomes" id="UP000003811">
    <property type="component" value="Chromosome"/>
</dbReference>
<organism evidence="1 2">
    <name type="scientific">Pseudomonas syringae pv. maculicola str. ES4326</name>
    <dbReference type="NCBI Taxonomy" id="629265"/>
    <lineage>
        <taxon>Bacteria</taxon>
        <taxon>Pseudomonadati</taxon>
        <taxon>Pseudomonadota</taxon>
        <taxon>Gammaproteobacteria</taxon>
        <taxon>Pseudomonadales</taxon>
        <taxon>Pseudomonadaceae</taxon>
        <taxon>Pseudomonas</taxon>
    </lineage>
</organism>
<evidence type="ECO:0008006" key="3">
    <source>
        <dbReference type="Google" id="ProtNLM"/>
    </source>
</evidence>
<protein>
    <recommendedName>
        <fullName evidence="3">DNA transfer protein</fullName>
    </recommendedName>
</protein>
<gene>
    <name evidence="1" type="ORF">PMA4326_009700</name>
</gene>
<evidence type="ECO:0000313" key="1">
    <source>
        <dbReference type="EMBL" id="QHE96872.1"/>
    </source>
</evidence>
<reference evidence="1 2" key="1">
    <citation type="journal article" date="2011" name="PLoS Pathog.">
        <title>Dynamic evolution of pathogenicity revealed by sequencing and comparative genomics of 19 Pseudomonas syringae isolates.</title>
        <authorList>
            <person name="Baltrus D.A."/>
            <person name="Nishimura M.T."/>
            <person name="Romanchuk A."/>
            <person name="Chang J.H."/>
            <person name="Mukhtar M.S."/>
            <person name="Cherkis K."/>
            <person name="Roach J."/>
            <person name="Grant S.R."/>
            <person name="Jones C.D."/>
            <person name="Dangl J.L."/>
        </authorList>
    </citation>
    <scope>NUCLEOTIDE SEQUENCE [LARGE SCALE GENOMIC DNA]</scope>
    <source>
        <strain evidence="1 2">ES4326</strain>
    </source>
</reference>
<sequence>MADSANWWDQYPDAGASLAASEKPVQPLAVQPVAPIPVKATETPQAAVAPIADPAPSGGNWWEAFPAAGETTSKPAAQPDQLKKLPEVGAGESFLRGAADGATFGFQDEILAGLDAAVQPLIPSPENGSSADTWRQRYDENVASQRDLLKAGSDQHPVAAIAGGLVGGIAPALATGGLSTGATLAANVGRGAATGAVYGGLYGTGSAEGDIVERLPEAATGAALGAALGGALPAVIGGAGKVIRGSANETQARLTTQQAEIQAARDAQSAANAAGGTADVVSDRAAAVQSVADAALAPRGAQAAAVSDLAQEVAPNQQILDAAGRLGVKDQLIPSQYSRSQAYREIEQALASIPGSSLNVQQKEASKALAQKADDLITQYGGSIDKAGLSDKFRKESLDAIDQVERRSDGLYAQVSAAIPPTTPTTPDATIAYLKQRAKDLGDPSLMSAIERRTLAILTRVDGDGIALPTTYAGLDNIRKQVGEGLRGRGPFKDSESGLLKRLYGTLSDDQHVTADAMGVGAEFTAAKSLVAQRKQMEENLTDLIGKDFSGAITATIGRATNQLGKGDFKAFDKAFSKIPPSDRQQFMITALNDVFTSGSRAEQRLSAPGFVDWYDRLSRNSEAKKRLTDNLPKGAVTTLDDIATVARGMREASKERITTGRLNSLKILEDYADEGGLLSKVWDVSKKVGAAEGVTSSLGLPGVGTAGVMAKVLSKEKEPINQAAEKLMGSQRFKDAIYAATNTNGAQIGRMQAKEAQMMRTLAYKNWYANLGENAKTQIAAVGPVTYLTTSARPEPVELPPTTVTP</sequence>
<dbReference type="RefSeq" id="WP_007249784.1">
    <property type="nucleotide sequence ID" value="NZ_CP047260.1"/>
</dbReference>
<evidence type="ECO:0000313" key="2">
    <source>
        <dbReference type="Proteomes" id="UP000003811"/>
    </source>
</evidence>
<dbReference type="AlphaFoldDB" id="A0A8T8BZM8"/>